<dbReference type="CDD" id="cd04187">
    <property type="entry name" value="DPM1_like_bac"/>
    <property type="match status" value="1"/>
</dbReference>
<evidence type="ECO:0000256" key="4">
    <source>
        <dbReference type="ARBA" id="ARBA00022692"/>
    </source>
</evidence>
<dbReference type="EMBL" id="VTXC01000010">
    <property type="protein sequence ID" value="NOH70732.1"/>
    <property type="molecule type" value="Genomic_DNA"/>
</dbReference>
<feature type="transmembrane region" description="Helical" evidence="8">
    <location>
        <begin position="234"/>
        <end position="256"/>
    </location>
</feature>
<name>A0A7Y4EDT1_9VIBR</name>
<dbReference type="PANTHER" id="PTHR48090">
    <property type="entry name" value="UNDECAPRENYL-PHOSPHATE 4-DEOXY-4-FORMAMIDO-L-ARABINOSE TRANSFERASE-RELATED"/>
    <property type="match status" value="1"/>
</dbReference>
<evidence type="ECO:0000256" key="2">
    <source>
        <dbReference type="ARBA" id="ARBA00022676"/>
    </source>
</evidence>
<evidence type="ECO:0000256" key="7">
    <source>
        <dbReference type="ARBA" id="ARBA00023136"/>
    </source>
</evidence>
<dbReference type="GO" id="GO:0009103">
    <property type="term" value="P:lipopolysaccharide biosynthetic process"/>
    <property type="evidence" value="ECO:0007669"/>
    <property type="project" value="UniProtKB-KW"/>
</dbReference>
<dbReference type="InterPro" id="IPR029044">
    <property type="entry name" value="Nucleotide-diphossugar_trans"/>
</dbReference>
<dbReference type="Pfam" id="PF00535">
    <property type="entry name" value="Glycos_transf_2"/>
    <property type="match status" value="1"/>
</dbReference>
<evidence type="ECO:0000313" key="10">
    <source>
        <dbReference type="EMBL" id="NOH70732.1"/>
    </source>
</evidence>
<evidence type="ECO:0000256" key="5">
    <source>
        <dbReference type="ARBA" id="ARBA00022985"/>
    </source>
</evidence>
<dbReference type="InterPro" id="IPR050256">
    <property type="entry name" value="Glycosyltransferase_2"/>
</dbReference>
<keyword evidence="6 8" id="KW-1133">Transmembrane helix</keyword>
<dbReference type="Gene3D" id="3.90.550.10">
    <property type="entry name" value="Spore Coat Polysaccharide Biosynthesis Protein SpsA, Chain A"/>
    <property type="match status" value="1"/>
</dbReference>
<feature type="domain" description="Glycosyltransferase 2-like" evidence="9">
    <location>
        <begin position="7"/>
        <end position="145"/>
    </location>
</feature>
<evidence type="ECO:0000256" key="8">
    <source>
        <dbReference type="SAM" id="Phobius"/>
    </source>
</evidence>
<dbReference type="SUPFAM" id="SSF53448">
    <property type="entry name" value="Nucleotide-diphospho-sugar transferases"/>
    <property type="match status" value="1"/>
</dbReference>
<dbReference type="AlphaFoldDB" id="A0A7Y4EDT1"/>
<evidence type="ECO:0000256" key="1">
    <source>
        <dbReference type="ARBA" id="ARBA00022475"/>
    </source>
</evidence>
<evidence type="ECO:0000259" key="9">
    <source>
        <dbReference type="Pfam" id="PF00535"/>
    </source>
</evidence>
<keyword evidence="4 8" id="KW-0812">Transmembrane</keyword>
<sequence length="313" mass="35978">MKKIEISVVIPVYGCCESLYLLYDRLKNTLDSITENFEIIMVNDASPDKSWNVIKELSEEDSRVKGIKLSRNFGQHPAIKAGLTHTKGDKVVIMDCDLQDQPEEILKLNKKMLEGYDIVVAKRTKRKDGFLKKLSSKLFYLAFNYLSGQKHDSSVANFGIFKRKIVNLYLEKSGQNKFFPFFVNSVGFEKTEIEIEHNYRDEGKTSYNLFKLINLSISVITAFSNKPLMLFMKFGCFLSVISFFMMIYIFSMYLIYGIDVSGWASTIITIIFFNGVILMNLGVVGLYIGNVYSETKNERTFYIEEVTNLDTED</sequence>
<keyword evidence="2" id="KW-0328">Glycosyltransferase</keyword>
<dbReference type="RefSeq" id="WP_171360210.1">
    <property type="nucleotide sequence ID" value="NZ_VTXC01000010.1"/>
</dbReference>
<gene>
    <name evidence="10" type="ORF">F0225_05145</name>
</gene>
<keyword evidence="5" id="KW-0448">Lipopolysaccharide biosynthesis</keyword>
<evidence type="ECO:0000256" key="3">
    <source>
        <dbReference type="ARBA" id="ARBA00022679"/>
    </source>
</evidence>
<reference evidence="10 11" key="1">
    <citation type="submission" date="2019-09" db="EMBL/GenBank/DDBJ databases">
        <title>Draft genome sequencing and comparative genomics of hatchery-associated Vibrios.</title>
        <authorList>
            <person name="Kehlet-Delgado H."/>
            <person name="Mueller R.S."/>
        </authorList>
    </citation>
    <scope>NUCLEOTIDE SEQUENCE [LARGE SCALE GENOMIC DNA]</scope>
    <source>
        <strain evidence="10 11">99-46-Y</strain>
    </source>
</reference>
<dbReference type="Proteomes" id="UP000565719">
    <property type="component" value="Unassembled WGS sequence"/>
</dbReference>
<protein>
    <submittedName>
        <fullName evidence="10">Glycosyltransferase family 2 protein</fullName>
    </submittedName>
</protein>
<comment type="caution">
    <text evidence="10">The sequence shown here is derived from an EMBL/GenBank/DDBJ whole genome shotgun (WGS) entry which is preliminary data.</text>
</comment>
<keyword evidence="1" id="KW-1003">Cell membrane</keyword>
<evidence type="ECO:0000313" key="11">
    <source>
        <dbReference type="Proteomes" id="UP000565719"/>
    </source>
</evidence>
<organism evidence="10 11">
    <name type="scientific">Vibrio pectenicida</name>
    <dbReference type="NCBI Taxonomy" id="62763"/>
    <lineage>
        <taxon>Bacteria</taxon>
        <taxon>Pseudomonadati</taxon>
        <taxon>Pseudomonadota</taxon>
        <taxon>Gammaproteobacteria</taxon>
        <taxon>Vibrionales</taxon>
        <taxon>Vibrionaceae</taxon>
        <taxon>Vibrio</taxon>
    </lineage>
</organism>
<accession>A0A7Y4EDT1</accession>
<proteinExistence type="predicted"/>
<dbReference type="PANTHER" id="PTHR48090:SF3">
    <property type="entry name" value="UNDECAPRENYL-PHOSPHATE 4-DEOXY-4-FORMAMIDO-L-ARABINOSE TRANSFERASE"/>
    <property type="match status" value="1"/>
</dbReference>
<dbReference type="GO" id="GO:0016757">
    <property type="term" value="F:glycosyltransferase activity"/>
    <property type="evidence" value="ECO:0007669"/>
    <property type="project" value="UniProtKB-KW"/>
</dbReference>
<dbReference type="GO" id="GO:0005886">
    <property type="term" value="C:plasma membrane"/>
    <property type="evidence" value="ECO:0007669"/>
    <property type="project" value="TreeGrafter"/>
</dbReference>
<feature type="transmembrane region" description="Helical" evidence="8">
    <location>
        <begin position="262"/>
        <end position="289"/>
    </location>
</feature>
<evidence type="ECO:0000256" key="6">
    <source>
        <dbReference type="ARBA" id="ARBA00022989"/>
    </source>
</evidence>
<keyword evidence="3 10" id="KW-0808">Transferase</keyword>
<keyword evidence="7 8" id="KW-0472">Membrane</keyword>
<dbReference type="InterPro" id="IPR001173">
    <property type="entry name" value="Glyco_trans_2-like"/>
</dbReference>